<dbReference type="EMBL" id="BART01024837">
    <property type="protein sequence ID" value="GAG93502.1"/>
    <property type="molecule type" value="Genomic_DNA"/>
</dbReference>
<dbReference type="AlphaFoldDB" id="X1CKI3"/>
<comment type="caution">
    <text evidence="1">The sequence shown here is derived from an EMBL/GenBank/DDBJ whole genome shotgun (WGS) entry which is preliminary data.</text>
</comment>
<name>X1CKI3_9ZZZZ</name>
<protein>
    <submittedName>
        <fullName evidence="1">Uncharacterized protein</fullName>
    </submittedName>
</protein>
<evidence type="ECO:0000313" key="1">
    <source>
        <dbReference type="EMBL" id="GAG93502.1"/>
    </source>
</evidence>
<accession>X1CKI3</accession>
<gene>
    <name evidence="1" type="ORF">S01H4_44734</name>
</gene>
<reference evidence="1" key="1">
    <citation type="journal article" date="2014" name="Front. Microbiol.">
        <title>High frequency of phylogenetically diverse reductive dehalogenase-homologous genes in deep subseafloor sedimentary metagenomes.</title>
        <authorList>
            <person name="Kawai M."/>
            <person name="Futagami T."/>
            <person name="Toyoda A."/>
            <person name="Takaki Y."/>
            <person name="Nishi S."/>
            <person name="Hori S."/>
            <person name="Arai W."/>
            <person name="Tsubouchi T."/>
            <person name="Morono Y."/>
            <person name="Uchiyama I."/>
            <person name="Ito T."/>
            <person name="Fujiyama A."/>
            <person name="Inagaki F."/>
            <person name="Takami H."/>
        </authorList>
    </citation>
    <scope>NUCLEOTIDE SEQUENCE</scope>
    <source>
        <strain evidence="1">Expedition CK06-06</strain>
    </source>
</reference>
<feature type="non-terminal residue" evidence="1">
    <location>
        <position position="1"/>
    </location>
</feature>
<proteinExistence type="predicted"/>
<organism evidence="1">
    <name type="scientific">marine sediment metagenome</name>
    <dbReference type="NCBI Taxonomy" id="412755"/>
    <lineage>
        <taxon>unclassified sequences</taxon>
        <taxon>metagenomes</taxon>
        <taxon>ecological metagenomes</taxon>
    </lineage>
</organism>
<sequence length="167" mass="18251">IKTCLELNIDSDGDGLFTSTVQTQYQLLSDDSSILDYDTANAGFSSATGTYFDSLNVISTDVSTTSDGRLEIAFTHSNGVIPVANIDGYIEVEIAQGNLQPYYLGVSKDYTYQFNPLQPSDTLSTGNTEFVEVVSINNLVTFICNIKASNLTETLDYIFYGRISNNT</sequence>